<dbReference type="Proteomes" id="UP001238805">
    <property type="component" value="Chromosome"/>
</dbReference>
<evidence type="ECO:0000313" key="1">
    <source>
        <dbReference type="EMBL" id="WIM70179.1"/>
    </source>
</evidence>
<dbReference type="InterPro" id="IPR050155">
    <property type="entry name" value="HAD-like_hydrolase_sf"/>
</dbReference>
<dbReference type="InterPro" id="IPR041492">
    <property type="entry name" value="HAD_2"/>
</dbReference>
<dbReference type="EMBL" id="CP126970">
    <property type="protein sequence ID" value="WIM70179.1"/>
    <property type="molecule type" value="Genomic_DNA"/>
</dbReference>
<dbReference type="SFLD" id="SFLDS00003">
    <property type="entry name" value="Haloacid_Dehalogenase"/>
    <property type="match status" value="1"/>
</dbReference>
<dbReference type="PANTHER" id="PTHR43434:SF20">
    <property type="entry name" value="5'-NUCLEOTIDASE"/>
    <property type="match status" value="1"/>
</dbReference>
<dbReference type="Gene3D" id="3.40.50.1000">
    <property type="entry name" value="HAD superfamily/HAD-like"/>
    <property type="match status" value="1"/>
</dbReference>
<dbReference type="PANTHER" id="PTHR43434">
    <property type="entry name" value="PHOSPHOGLYCOLATE PHOSPHATASE"/>
    <property type="match status" value="1"/>
</dbReference>
<evidence type="ECO:0000313" key="2">
    <source>
        <dbReference type="Proteomes" id="UP001238805"/>
    </source>
</evidence>
<dbReference type="SUPFAM" id="SSF56784">
    <property type="entry name" value="HAD-like"/>
    <property type="match status" value="1"/>
</dbReference>
<dbReference type="InterPro" id="IPR023214">
    <property type="entry name" value="HAD_sf"/>
</dbReference>
<accession>A0ABY8VKK3</accession>
<dbReference type="Pfam" id="PF13419">
    <property type="entry name" value="HAD_2"/>
    <property type="match status" value="1"/>
</dbReference>
<dbReference type="RefSeq" id="WP_284874772.1">
    <property type="nucleotide sequence ID" value="NZ_CP126970.1"/>
</dbReference>
<dbReference type="InterPro" id="IPR023198">
    <property type="entry name" value="PGP-like_dom2"/>
</dbReference>
<keyword evidence="2" id="KW-1185">Reference proteome</keyword>
<sequence length="222" mass="23943">MSILLLDVDGTLIDSFPGIRAGFLHTLDTLGWERPPEEFIARIPGPPMEVTLRSLGMSEEQAQEGLGIYLDYTAGGGWADATAFPGMLDLVRRWKGQGHTVATATSKGESFAEKILAREGFLEHIDFLGAAQEDGPRRSKSAVIDHVLASTGWDTATSDILMVGDRSHDIEGAAEHGIDTVAVTWGYGTPEEWATARATAHSPEELEGIVHDCFARGRLARG</sequence>
<organism evidence="1 2">
    <name type="scientific">Corynebacterium suedekumii</name>
    <dbReference type="NCBI Taxonomy" id="3049801"/>
    <lineage>
        <taxon>Bacteria</taxon>
        <taxon>Bacillati</taxon>
        <taxon>Actinomycetota</taxon>
        <taxon>Actinomycetes</taxon>
        <taxon>Mycobacteriales</taxon>
        <taxon>Corynebacteriaceae</taxon>
        <taxon>Corynebacterium</taxon>
    </lineage>
</organism>
<protein>
    <submittedName>
        <fullName evidence="1">HAD hydrolase-like protein</fullName>
    </submittedName>
</protein>
<dbReference type="InterPro" id="IPR036412">
    <property type="entry name" value="HAD-like_sf"/>
</dbReference>
<name>A0ABY8VKK3_9CORY</name>
<reference evidence="1 2" key="1">
    <citation type="submission" date="2023-05" db="EMBL/GenBank/DDBJ databases">
        <title>Corynebacterium suedekumii sp. nov. and Corynebacterium breve sp. nov. isolated from raw cow's milk.</title>
        <authorList>
            <person name="Baer M.K."/>
            <person name="Mehl L."/>
            <person name="Hellmuth R."/>
            <person name="Marke G."/>
            <person name="Lipski A."/>
        </authorList>
    </citation>
    <scope>NUCLEOTIDE SEQUENCE [LARGE SCALE GENOMIC DNA]</scope>
    <source>
        <strain evidence="1 2">LM112</strain>
    </source>
</reference>
<proteinExistence type="predicted"/>
<dbReference type="Gene3D" id="1.10.150.240">
    <property type="entry name" value="Putative phosphatase, domain 2"/>
    <property type="match status" value="1"/>
</dbReference>
<gene>
    <name evidence="1" type="ORF">QP029_13535</name>
</gene>
<dbReference type="SFLD" id="SFLDG01129">
    <property type="entry name" value="C1.5:_HAD__Beta-PGM__Phosphata"/>
    <property type="match status" value="1"/>
</dbReference>